<organism evidence="1">
    <name type="scientific">Citrobacter koseri</name>
    <name type="common">Citrobacter diversus</name>
    <dbReference type="NCBI Taxonomy" id="545"/>
    <lineage>
        <taxon>Bacteria</taxon>
        <taxon>Pseudomonadati</taxon>
        <taxon>Pseudomonadota</taxon>
        <taxon>Gammaproteobacteria</taxon>
        <taxon>Enterobacterales</taxon>
        <taxon>Enterobacteriaceae</taxon>
        <taxon>Citrobacter</taxon>
    </lineage>
</organism>
<dbReference type="EMBL" id="LK931336">
    <property type="protein sequence ID" value="CDZ82915.1"/>
    <property type="molecule type" value="Genomic_DNA"/>
</dbReference>
<reference evidence="1" key="1">
    <citation type="submission" date="2014-06" db="EMBL/GenBank/DDBJ databases">
        <authorList>
            <person name="Urmite Genomes Urmite Genomes"/>
        </authorList>
    </citation>
    <scope>NUCLEOTIDE SEQUENCE</scope>
</reference>
<proteinExistence type="predicted"/>
<dbReference type="AlphaFoldDB" id="A0A078L874"/>
<sequence length="68" mass="7558">MIGMHYGTASVPRSEVLPGTMLQHHGKTYRASANVEKGLYAFNIFEKTIIKSDSVVVLLNERGEPMVH</sequence>
<protein>
    <submittedName>
        <fullName evidence="1">Killing protein KilR</fullName>
    </submittedName>
</protein>
<gene>
    <name evidence="1" type="primary">kilR</name>
    <name evidence="1" type="ORF">BN1086_01010</name>
</gene>
<name>A0A078L874_CITKO</name>
<accession>A0A078L874</accession>
<dbReference type="PATRIC" id="fig|545.12.peg.1007"/>
<evidence type="ECO:0000313" key="1">
    <source>
        <dbReference type="EMBL" id="CDZ82915.1"/>
    </source>
</evidence>
<dbReference type="RefSeq" id="WP_001752704.1">
    <property type="nucleotide sequence ID" value="NZ_CP136813.1"/>
</dbReference>